<comment type="caution">
    <text evidence="4">The sequence shown here is derived from an EMBL/GenBank/DDBJ whole genome shotgun (WGS) entry which is preliminary data.</text>
</comment>
<dbReference type="Gene3D" id="2.170.300.10">
    <property type="entry name" value="Tie2 ligand-binding domain superfamily"/>
    <property type="match status" value="1"/>
</dbReference>
<feature type="signal peptide" evidence="2">
    <location>
        <begin position="1"/>
        <end position="24"/>
    </location>
</feature>
<dbReference type="PANTHER" id="PTHR46599:SF3">
    <property type="entry name" value="PIGGYBAC TRANSPOSABLE ELEMENT-DERIVED PROTEIN 4"/>
    <property type="match status" value="1"/>
</dbReference>
<evidence type="ECO:0000259" key="3">
    <source>
        <dbReference type="SMART" id="SM00181"/>
    </source>
</evidence>
<organism evidence="4 5">
    <name type="scientific">Biomphalaria pfeifferi</name>
    <name type="common">Bloodfluke planorb</name>
    <name type="synonym">Freshwater snail</name>
    <dbReference type="NCBI Taxonomy" id="112525"/>
    <lineage>
        <taxon>Eukaryota</taxon>
        <taxon>Metazoa</taxon>
        <taxon>Spiralia</taxon>
        <taxon>Lophotrochozoa</taxon>
        <taxon>Mollusca</taxon>
        <taxon>Gastropoda</taxon>
        <taxon>Heterobranchia</taxon>
        <taxon>Euthyneura</taxon>
        <taxon>Panpulmonata</taxon>
        <taxon>Hygrophila</taxon>
        <taxon>Lymnaeoidea</taxon>
        <taxon>Planorbidae</taxon>
        <taxon>Biomphalaria</taxon>
    </lineage>
</organism>
<evidence type="ECO:0000256" key="1">
    <source>
        <dbReference type="SAM" id="MobiDB-lite"/>
    </source>
</evidence>
<feature type="chain" id="PRO_5041957064" evidence="2">
    <location>
        <begin position="25"/>
        <end position="854"/>
    </location>
</feature>
<dbReference type="SMART" id="SM00181">
    <property type="entry name" value="EGF"/>
    <property type="match status" value="5"/>
</dbReference>
<feature type="compositionally biased region" description="Polar residues" evidence="1">
    <location>
        <begin position="225"/>
        <end position="237"/>
    </location>
</feature>
<dbReference type="InterPro" id="IPR000742">
    <property type="entry name" value="EGF"/>
</dbReference>
<gene>
    <name evidence="4" type="ORF">Bpfe_026694</name>
</gene>
<dbReference type="AlphaFoldDB" id="A0AAD8AZJ3"/>
<keyword evidence="2" id="KW-0732">Signal</keyword>
<dbReference type="InterPro" id="IPR029526">
    <property type="entry name" value="PGBD"/>
</dbReference>
<feature type="domain" description="EGF-like" evidence="3">
    <location>
        <begin position="824"/>
        <end position="854"/>
    </location>
</feature>
<sequence length="854" mass="96818">MNTARYSVMLIFGVSVVNVSLNLAAVCTKGQCTCPANCSDNCDNNGTCVLCNNGTTCEQACSKGCINNECNISNGLCKYGCKSGFTGDKCERPCSNGFFGTKCRQNCSSKCLNKKCYHKDGKCLQGCESGYYGNSCSNTCPPHCFNKSCNQSTGSCLQGCNAGYQGPLCHEVTSAAILLFEKVLYLYYTSKNQIKMSSDENDASFSDESSDEDIWEPDSSDSDSVIENLSDFTSPTDRGNAVPKGYNDVDEGPPAPTPKFRPAREPGVHLNDEILTKAGVRKFLHPSDFFKLYFTVDLVNMLVLYTNKYAAHFGPTKPTVYKGWYDVTVDEFYTFLGLLMYMSIVRAPSVSKYWCRSSLYNGLWARSFMTKKRFLQIMSFLKVSNFETEDRQDKLSKIRFLYEYIHKKCQKLYQPHQNLSIDERMVQNKGRYGFRQYIRDKPTKWGMKIWVLADSLTGYTYDFEIYVGKDNSPSCRFGLAYDVVMRLSKSIINQGYVIFFDNFYTSYQLLKDLLLKGICACGTILKNRKGFPNALKDVKTFEKNSNRGDMRWVRDDEILTTQWRDNKTISVMSNFMTANGYSFVKRRTKINGEYRELLVKQPSIIKEYNVYMGGDDKSDQLINKYNVLRKTKKYWKTLFFHFIDIARVNSYILFQEWRKTHSDIPELKRPNRYLQLDFTEELTRELGKIEKYQSVPTASNVKQSKKTTHSIIPEFSQTRRNCKLCYQTLGVERKVSTKCGECDTYLCFHVCPSNCLNKTCDILNGYCKHGCKNGFTGQQCEQPCPSNCLDKICDLTNGSCKLGCSTGDTGLKCEQSCGQGCSLPCPTSCTNQTCHPETGHCSSCLAGYTGPMCD</sequence>
<dbReference type="Proteomes" id="UP001233172">
    <property type="component" value="Unassembled WGS sequence"/>
</dbReference>
<feature type="domain" description="EGF-like" evidence="3">
    <location>
        <begin position="741"/>
        <end position="781"/>
    </location>
</feature>
<reference evidence="4" key="2">
    <citation type="submission" date="2023-04" db="EMBL/GenBank/DDBJ databases">
        <authorList>
            <person name="Bu L."/>
            <person name="Lu L."/>
            <person name="Laidemitt M.R."/>
            <person name="Zhang S.M."/>
            <person name="Mutuku M."/>
            <person name="Mkoji G."/>
            <person name="Steinauer M."/>
            <person name="Loker E.S."/>
        </authorList>
    </citation>
    <scope>NUCLEOTIDE SEQUENCE</scope>
    <source>
        <strain evidence="4">KasaAsao</strain>
        <tissue evidence="4">Whole Snail</tissue>
    </source>
</reference>
<evidence type="ECO:0000313" key="5">
    <source>
        <dbReference type="Proteomes" id="UP001233172"/>
    </source>
</evidence>
<evidence type="ECO:0000313" key="4">
    <source>
        <dbReference type="EMBL" id="KAK0043920.1"/>
    </source>
</evidence>
<evidence type="ECO:0000256" key="2">
    <source>
        <dbReference type="SAM" id="SignalP"/>
    </source>
</evidence>
<feature type="domain" description="EGF-like" evidence="3">
    <location>
        <begin position="60"/>
        <end position="91"/>
    </location>
</feature>
<accession>A0AAD8AZJ3</accession>
<dbReference type="PANTHER" id="PTHR46599">
    <property type="entry name" value="PIGGYBAC TRANSPOSABLE ELEMENT-DERIVED PROTEIN 4"/>
    <property type="match status" value="1"/>
</dbReference>
<feature type="non-terminal residue" evidence="4">
    <location>
        <position position="854"/>
    </location>
</feature>
<feature type="region of interest" description="Disordered" evidence="1">
    <location>
        <begin position="198"/>
        <end position="265"/>
    </location>
</feature>
<dbReference type="EMBL" id="JASAOG010000209">
    <property type="protein sequence ID" value="KAK0043920.1"/>
    <property type="molecule type" value="Genomic_DNA"/>
</dbReference>
<reference evidence="4" key="1">
    <citation type="journal article" date="2023" name="PLoS Negl. Trop. Dis.">
        <title>A genome sequence for Biomphalaria pfeifferi, the major vector snail for the human-infecting parasite Schistosoma mansoni.</title>
        <authorList>
            <person name="Bu L."/>
            <person name="Lu L."/>
            <person name="Laidemitt M.R."/>
            <person name="Zhang S.M."/>
            <person name="Mutuku M."/>
            <person name="Mkoji G."/>
            <person name="Steinauer M."/>
            <person name="Loker E.S."/>
        </authorList>
    </citation>
    <scope>NUCLEOTIDE SEQUENCE</scope>
    <source>
        <strain evidence="4">KasaAsao</strain>
    </source>
</reference>
<proteinExistence type="predicted"/>
<dbReference type="Pfam" id="PF13843">
    <property type="entry name" value="DDE_Tnp_1_7"/>
    <property type="match status" value="1"/>
</dbReference>
<protein>
    <submittedName>
        <fullName evidence="4">PiggyBac transposable element-derived protein 3</fullName>
    </submittedName>
</protein>
<keyword evidence="5" id="KW-1185">Reference proteome</keyword>
<feature type="compositionally biased region" description="Acidic residues" evidence="1">
    <location>
        <begin position="208"/>
        <end position="221"/>
    </location>
</feature>
<name>A0AAD8AZJ3_BIOPF</name>
<feature type="domain" description="EGF-like" evidence="3">
    <location>
        <begin position="139"/>
        <end position="170"/>
    </location>
</feature>
<feature type="domain" description="EGF-like" evidence="3">
    <location>
        <begin position="106"/>
        <end position="137"/>
    </location>
</feature>